<sequence>MKDNFNVFKPADKMQFEFTDLIAGYVSDFNENERCFTLTTTDKRSFPVLLTDTTFARLMRNLDEPYQDATGNLYQLLAQDGRMAFVFGIFYPQHDGQYTFEAKQIDFPEKEPGKFRFEESTWWPNQAKSICNFFVRAQFGDGDIDYEKYRTAVSLGGKREANSFRQETDTISRMIYGMASAFMLTGEDVFLETAEKGVEYLKKHMRFYDVDENVVYWYHGIDIDGDKEKKIFTSEFGDDYDAIPMYEQIYALAGPIQTYRVNGDPSILRDAELTIDLFERFFKDKKGEGYYSHIDPVLLSPDSPSLGPNRMRKNWNSVGDHAPAYLINLYLATEEEKYKDFLEYTADTITKHFPDYENSPFVNERFMDDWSHDLTWGWQQDRAVVGHNLKIAWNLMRINSICPKKSYEEFAQHIAEVMPQVGLDVQRGGWYDVMERRLHGNQEYYRFAWHDRKAWWQQEQAILAYEILYGIYGKEEYLKYARESAAFYNTYFLDHEDGAVYFNVLANGLPYLLGTERKKGSHSMSAYHSVELAYLAATYTNLMNTKKPLTLYFKPQVNGFKDNILRVQPDILPVGSVKLTQVWIDGKEWTKFDADKLTVQLPAVDYRPKVKVVITPKD</sequence>
<dbReference type="Proteomes" id="UP000886851">
    <property type="component" value="Unassembled WGS sequence"/>
</dbReference>
<dbReference type="PANTHER" id="PTHR42899:SF1">
    <property type="entry name" value="SPERMATOGENESIS-ASSOCIATED PROTEIN 20"/>
    <property type="match status" value="1"/>
</dbReference>
<dbReference type="GO" id="GO:0016853">
    <property type="term" value="F:isomerase activity"/>
    <property type="evidence" value="ECO:0007669"/>
    <property type="project" value="UniProtKB-KW"/>
</dbReference>
<dbReference type="GO" id="GO:0005975">
    <property type="term" value="P:carbohydrate metabolic process"/>
    <property type="evidence" value="ECO:0007669"/>
    <property type="project" value="InterPro"/>
</dbReference>
<dbReference type="InterPro" id="IPR012341">
    <property type="entry name" value="6hp_glycosidase-like_sf"/>
</dbReference>
<dbReference type="SUPFAM" id="SSF48208">
    <property type="entry name" value="Six-hairpin glycosidases"/>
    <property type="match status" value="1"/>
</dbReference>
<gene>
    <name evidence="3" type="ORF">H9824_07660</name>
</gene>
<comment type="caution">
    <text evidence="3">The sequence shown here is derived from an EMBL/GenBank/DDBJ whole genome shotgun (WGS) entry which is preliminary data.</text>
</comment>
<reference evidence="3" key="1">
    <citation type="journal article" date="2021" name="PeerJ">
        <title>Extensive microbial diversity within the chicken gut microbiome revealed by metagenomics and culture.</title>
        <authorList>
            <person name="Gilroy R."/>
            <person name="Ravi A."/>
            <person name="Getino M."/>
            <person name="Pursley I."/>
            <person name="Horton D.L."/>
            <person name="Alikhan N.F."/>
            <person name="Baker D."/>
            <person name="Gharbi K."/>
            <person name="Hall N."/>
            <person name="Watson M."/>
            <person name="Adriaenssens E.M."/>
            <person name="Foster-Nyarko E."/>
            <person name="Jarju S."/>
            <person name="Secka A."/>
            <person name="Antonio M."/>
            <person name="Oren A."/>
            <person name="Chaudhuri R.R."/>
            <person name="La Ragione R."/>
            <person name="Hildebrand F."/>
            <person name="Pallen M.J."/>
        </authorList>
    </citation>
    <scope>NUCLEOTIDE SEQUENCE</scope>
    <source>
        <strain evidence="3">Gambia2-208</strain>
    </source>
</reference>
<organism evidence="3 4">
    <name type="scientific">Candidatus Bacteroides pullicola</name>
    <dbReference type="NCBI Taxonomy" id="2838475"/>
    <lineage>
        <taxon>Bacteria</taxon>
        <taxon>Pseudomonadati</taxon>
        <taxon>Bacteroidota</taxon>
        <taxon>Bacteroidia</taxon>
        <taxon>Bacteroidales</taxon>
        <taxon>Bacteroidaceae</taxon>
        <taxon>Bacteroides</taxon>
    </lineage>
</organism>
<accession>A0A9D1ZIU0</accession>
<evidence type="ECO:0000256" key="1">
    <source>
        <dbReference type="ARBA" id="ARBA00008558"/>
    </source>
</evidence>
<dbReference type="Gene3D" id="1.50.10.10">
    <property type="match status" value="1"/>
</dbReference>
<dbReference type="InterPro" id="IPR010819">
    <property type="entry name" value="AGE/CE"/>
</dbReference>
<dbReference type="InterPro" id="IPR008928">
    <property type="entry name" value="6-hairpin_glycosidase_sf"/>
</dbReference>
<comment type="similarity">
    <text evidence="1">Belongs to the N-acylglucosamine 2-epimerase family.</text>
</comment>
<name>A0A9D1ZIU0_9BACE</name>
<evidence type="ECO:0000313" key="4">
    <source>
        <dbReference type="Proteomes" id="UP000886851"/>
    </source>
</evidence>
<dbReference type="EMBL" id="DXCV01000051">
    <property type="protein sequence ID" value="HIY88563.1"/>
    <property type="molecule type" value="Genomic_DNA"/>
</dbReference>
<dbReference type="Pfam" id="PF07221">
    <property type="entry name" value="GlcNAc_2-epim"/>
    <property type="match status" value="1"/>
</dbReference>
<dbReference type="InterPro" id="IPR024705">
    <property type="entry name" value="Ssp411"/>
</dbReference>
<dbReference type="PANTHER" id="PTHR42899">
    <property type="entry name" value="SPERMATOGENESIS-ASSOCIATED PROTEIN 20"/>
    <property type="match status" value="1"/>
</dbReference>
<keyword evidence="2" id="KW-0413">Isomerase</keyword>
<proteinExistence type="inferred from homology"/>
<evidence type="ECO:0000256" key="2">
    <source>
        <dbReference type="ARBA" id="ARBA00023235"/>
    </source>
</evidence>
<dbReference type="AlphaFoldDB" id="A0A9D1ZIU0"/>
<protein>
    <submittedName>
        <fullName evidence="3">AGE family epimerase/isomerase</fullName>
    </submittedName>
</protein>
<evidence type="ECO:0000313" key="3">
    <source>
        <dbReference type="EMBL" id="HIY88563.1"/>
    </source>
</evidence>
<reference evidence="3" key="2">
    <citation type="submission" date="2021-04" db="EMBL/GenBank/DDBJ databases">
        <authorList>
            <person name="Gilroy R."/>
        </authorList>
    </citation>
    <scope>NUCLEOTIDE SEQUENCE</scope>
    <source>
        <strain evidence="3">Gambia2-208</strain>
    </source>
</reference>